<dbReference type="STRING" id="545694.TREPR_3884"/>
<dbReference type="HOGENOM" id="CLU_3223467_0_0_12"/>
<protein>
    <submittedName>
        <fullName evidence="1">Uncharacterized protein</fullName>
    </submittedName>
</protein>
<keyword evidence="2" id="KW-1185">Reference proteome</keyword>
<evidence type="ECO:0000313" key="2">
    <source>
        <dbReference type="Proteomes" id="UP000009223"/>
    </source>
</evidence>
<dbReference type="EMBL" id="CP001843">
    <property type="protein sequence ID" value="AEF83909.1"/>
    <property type="molecule type" value="Genomic_DNA"/>
</dbReference>
<reference evidence="2" key="1">
    <citation type="submission" date="2009-12" db="EMBL/GenBank/DDBJ databases">
        <title>Complete sequence of Treponema primitia strain ZAS-2.</title>
        <authorList>
            <person name="Tetu S.G."/>
            <person name="Matson E."/>
            <person name="Ren Q."/>
            <person name="Seshadri R."/>
            <person name="Elbourne L."/>
            <person name="Hassan K.A."/>
            <person name="Durkin A."/>
            <person name="Radune D."/>
            <person name="Mohamoud Y."/>
            <person name="Shay R."/>
            <person name="Jin S."/>
            <person name="Zhang X."/>
            <person name="Lucey K."/>
            <person name="Ballor N.R."/>
            <person name="Ottesen E."/>
            <person name="Rosenthal R."/>
            <person name="Allen A."/>
            <person name="Leadbetter J.R."/>
            <person name="Paulsen I.T."/>
        </authorList>
    </citation>
    <scope>NUCLEOTIDE SEQUENCE [LARGE SCALE GENOMIC DNA]</scope>
    <source>
        <strain evidence="2">ATCC BAA-887 / DSM 12427 / ZAS-2</strain>
    </source>
</reference>
<reference evidence="1 2" key="2">
    <citation type="journal article" date="2011" name="ISME J.">
        <title>RNA-seq reveals cooperative metabolic interactions between two termite-gut spirochete species in co-culture.</title>
        <authorList>
            <person name="Rosenthal A.Z."/>
            <person name="Matson E.G."/>
            <person name="Eldar A."/>
            <person name="Leadbetter J.R."/>
        </authorList>
    </citation>
    <scope>NUCLEOTIDE SEQUENCE [LARGE SCALE GENOMIC DNA]</scope>
    <source>
        <strain evidence="2">ATCC BAA-887 / DSM 12427 / ZAS-2</strain>
    </source>
</reference>
<name>F5YP12_TREPZ</name>
<gene>
    <name evidence="1" type="ordered locus">TREPR_3884</name>
</gene>
<proteinExistence type="predicted"/>
<sequence>MVNKTNQEGPVKTVTNLRVFVGDFANICITITNKILSKIMFVMC</sequence>
<accession>F5YP12</accession>
<dbReference type="Proteomes" id="UP000009223">
    <property type="component" value="Chromosome"/>
</dbReference>
<organism evidence="1 2">
    <name type="scientific">Treponema primitia (strain ATCC BAA-887 / DSM 12427 / ZAS-2)</name>
    <dbReference type="NCBI Taxonomy" id="545694"/>
    <lineage>
        <taxon>Bacteria</taxon>
        <taxon>Pseudomonadati</taxon>
        <taxon>Spirochaetota</taxon>
        <taxon>Spirochaetia</taxon>
        <taxon>Spirochaetales</taxon>
        <taxon>Treponemataceae</taxon>
        <taxon>Treponema</taxon>
    </lineage>
</organism>
<evidence type="ECO:0000313" key="1">
    <source>
        <dbReference type="EMBL" id="AEF83909.1"/>
    </source>
</evidence>
<dbReference type="AlphaFoldDB" id="F5YP12"/>
<dbReference type="KEGG" id="tpi:TREPR_3884"/>